<dbReference type="AlphaFoldDB" id="A0A1V4JGV0"/>
<dbReference type="Proteomes" id="UP000190648">
    <property type="component" value="Unassembled WGS sequence"/>
</dbReference>
<dbReference type="EMBL" id="LSYS01007601">
    <property type="protein sequence ID" value="OPJ71380.1"/>
    <property type="molecule type" value="Genomic_DNA"/>
</dbReference>
<evidence type="ECO:0000313" key="1">
    <source>
        <dbReference type="EMBL" id="OPJ71380.1"/>
    </source>
</evidence>
<sequence>MNGINHFTDSLPVSFLQNTFEPHVPQPLSKQESCAGNELYVGHVWRATLLIEHRDSSICSEDKAVFRSILEQQSSLHFRNLFEHTKRSQNT</sequence>
<accession>A0A1V4JGV0</accession>
<comment type="caution">
    <text evidence="1">The sequence shown here is derived from an EMBL/GenBank/DDBJ whole genome shotgun (WGS) entry which is preliminary data.</text>
</comment>
<protein>
    <submittedName>
        <fullName evidence="1">Uncharacterized protein</fullName>
    </submittedName>
</protein>
<keyword evidence="2" id="KW-1185">Reference proteome</keyword>
<evidence type="ECO:0000313" key="2">
    <source>
        <dbReference type="Proteomes" id="UP000190648"/>
    </source>
</evidence>
<gene>
    <name evidence="1" type="ORF">AV530_007914</name>
</gene>
<reference evidence="1 2" key="1">
    <citation type="submission" date="2016-02" db="EMBL/GenBank/DDBJ databases">
        <title>Band-tailed pigeon sequencing and assembly.</title>
        <authorList>
            <person name="Soares A.E."/>
            <person name="Novak B.J."/>
            <person name="Rice E.S."/>
            <person name="O'Connell B."/>
            <person name="Chang D."/>
            <person name="Weber S."/>
            <person name="Shapiro B."/>
        </authorList>
    </citation>
    <scope>NUCLEOTIDE SEQUENCE [LARGE SCALE GENOMIC DNA]</scope>
    <source>
        <strain evidence="1">BTP2013</strain>
        <tissue evidence="1">Blood</tissue>
    </source>
</reference>
<name>A0A1V4JGV0_PATFA</name>
<organism evidence="1 2">
    <name type="scientific">Patagioenas fasciata monilis</name>
    <dbReference type="NCBI Taxonomy" id="372326"/>
    <lineage>
        <taxon>Eukaryota</taxon>
        <taxon>Metazoa</taxon>
        <taxon>Chordata</taxon>
        <taxon>Craniata</taxon>
        <taxon>Vertebrata</taxon>
        <taxon>Euteleostomi</taxon>
        <taxon>Archelosauria</taxon>
        <taxon>Archosauria</taxon>
        <taxon>Dinosauria</taxon>
        <taxon>Saurischia</taxon>
        <taxon>Theropoda</taxon>
        <taxon>Coelurosauria</taxon>
        <taxon>Aves</taxon>
        <taxon>Neognathae</taxon>
        <taxon>Neoaves</taxon>
        <taxon>Columbimorphae</taxon>
        <taxon>Columbiformes</taxon>
        <taxon>Columbidae</taxon>
        <taxon>Patagioenas</taxon>
    </lineage>
</organism>
<proteinExistence type="predicted"/>